<keyword evidence="1" id="KW-1133">Transmembrane helix</keyword>
<evidence type="ECO:0000313" key="4">
    <source>
        <dbReference type="Proteomes" id="UP000246073"/>
    </source>
</evidence>
<reference evidence="2 5" key="3">
    <citation type="submission" date="2020-05" db="EMBL/GenBank/DDBJ databases">
        <title>Draft Genome Sequence of Ochrobactrum soli Isolated from Stable Fly Gut.</title>
        <authorList>
            <person name="Pileggi M.T."/>
            <person name="Vazhakkala L.J."/>
            <person name="Wong C.N."/>
        </authorList>
    </citation>
    <scope>NUCLEOTIDE SEQUENCE [LARGE SCALE GENOMIC DNA]</scope>
    <source>
        <strain evidence="2 5">MTP-C0764</strain>
    </source>
</reference>
<evidence type="ECO:0000313" key="3">
    <source>
        <dbReference type="EMBL" id="SPL64966.1"/>
    </source>
</evidence>
<reference evidence="3" key="1">
    <citation type="submission" date="2017-12" db="EMBL/GenBank/DDBJ databases">
        <authorList>
            <person name="Hurst M.R.H."/>
        </authorList>
    </citation>
    <scope>NUCLEOTIDE SEQUENCE [LARGE SCALE GENOMIC DNA]</scope>
    <source>
        <strain evidence="3">FI11154</strain>
    </source>
</reference>
<sequence>MSPKTLILAQALISCMMAFLMTGFMGFLHLGPTEAWLHDWVSNFVIAWPVAFCFSLVVGRIAFKLAFAMTGPSKKA</sequence>
<keyword evidence="1" id="KW-0472">Membrane</keyword>
<dbReference type="AlphaFoldDB" id="A0A2P9HLJ7"/>
<dbReference type="PROSITE" id="PS51257">
    <property type="entry name" value="PROKAR_LIPOPROTEIN"/>
    <property type="match status" value="1"/>
</dbReference>
<dbReference type="RefSeq" id="WP_109368697.1">
    <property type="nucleotide sequence ID" value="NZ_JABFCY010000014.1"/>
</dbReference>
<evidence type="ECO:0000256" key="1">
    <source>
        <dbReference type="SAM" id="Phobius"/>
    </source>
</evidence>
<dbReference type="InterPro" id="IPR021529">
    <property type="entry name" value="DUF2798"/>
</dbReference>
<feature type="transmembrane region" description="Helical" evidence="1">
    <location>
        <begin position="40"/>
        <end position="63"/>
    </location>
</feature>
<dbReference type="EMBL" id="OOFM01000005">
    <property type="protein sequence ID" value="SPL64966.1"/>
    <property type="molecule type" value="Genomic_DNA"/>
</dbReference>
<feature type="transmembrane region" description="Helical" evidence="1">
    <location>
        <begin position="7"/>
        <end position="28"/>
    </location>
</feature>
<dbReference type="Pfam" id="PF11391">
    <property type="entry name" value="DUF2798"/>
    <property type="match status" value="1"/>
</dbReference>
<name>A0A2P9HLJ7_9HYPH</name>
<keyword evidence="1" id="KW-0812">Transmembrane</keyword>
<proteinExistence type="predicted"/>
<dbReference type="Proteomes" id="UP000574931">
    <property type="component" value="Unassembled WGS sequence"/>
</dbReference>
<evidence type="ECO:0000313" key="5">
    <source>
        <dbReference type="Proteomes" id="UP000574931"/>
    </source>
</evidence>
<organism evidence="3 4">
    <name type="scientific">Ochrobactrum soli</name>
    <dbReference type="NCBI Taxonomy" id="2448455"/>
    <lineage>
        <taxon>Bacteria</taxon>
        <taxon>Pseudomonadati</taxon>
        <taxon>Pseudomonadota</taxon>
        <taxon>Alphaproteobacteria</taxon>
        <taxon>Hyphomicrobiales</taxon>
        <taxon>Brucellaceae</taxon>
        <taxon>Brucella/Ochrobactrum group</taxon>
        <taxon>Ochrobactrum</taxon>
    </lineage>
</organism>
<dbReference type="EMBL" id="JABFCY010000014">
    <property type="protein sequence ID" value="NNU62466.1"/>
    <property type="molecule type" value="Genomic_DNA"/>
</dbReference>
<gene>
    <name evidence="2" type="ORF">HKX02_19730</name>
    <name evidence="3" type="ORF">OHAE_833</name>
</gene>
<evidence type="ECO:0000313" key="2">
    <source>
        <dbReference type="EMBL" id="NNU62466.1"/>
    </source>
</evidence>
<dbReference type="Proteomes" id="UP000246073">
    <property type="component" value="Unassembled WGS sequence"/>
</dbReference>
<protein>
    <submittedName>
        <fullName evidence="2">DUF2798 domain-containing protein</fullName>
    </submittedName>
</protein>
<keyword evidence="5" id="KW-1185">Reference proteome</keyword>
<reference evidence="4" key="2">
    <citation type="submission" date="2017-12" db="EMBL/GenBank/DDBJ databases">
        <authorList>
            <person name="Diaz M."/>
        </authorList>
    </citation>
    <scope>NUCLEOTIDE SEQUENCE [LARGE SCALE GENOMIC DNA]</scope>
    <source>
        <strain evidence="4">FI11154</strain>
    </source>
</reference>
<accession>A0A2P9HLJ7</accession>